<keyword evidence="3" id="KW-0472">Membrane</keyword>
<dbReference type="InterPro" id="IPR000863">
    <property type="entry name" value="Sulfotransferase_dom"/>
</dbReference>
<dbReference type="InterPro" id="IPR027417">
    <property type="entry name" value="P-loop_NTPase"/>
</dbReference>
<reference evidence="5 6" key="1">
    <citation type="submission" date="2024-04" db="EMBL/GenBank/DDBJ databases">
        <title>genome sequences of Mucor flavus KT1a and Helicostylum pulchrum KT1b strains isolation_sourced from the surface of a dry-aged beef.</title>
        <authorList>
            <person name="Toyotome T."/>
            <person name="Hosono M."/>
            <person name="Torimaru M."/>
            <person name="Fukuda K."/>
            <person name="Mikami N."/>
        </authorList>
    </citation>
    <scope>NUCLEOTIDE SEQUENCE [LARGE SCALE GENOMIC DNA]</scope>
    <source>
        <strain evidence="5 6">KT1b</strain>
    </source>
</reference>
<evidence type="ECO:0000313" key="6">
    <source>
        <dbReference type="Proteomes" id="UP001476247"/>
    </source>
</evidence>
<comment type="caution">
    <text evidence="5">The sequence shown here is derived from an EMBL/GenBank/DDBJ whole genome shotgun (WGS) entry which is preliminary data.</text>
</comment>
<proteinExistence type="predicted"/>
<dbReference type="PANTHER" id="PTHR10605">
    <property type="entry name" value="HEPARAN SULFATE SULFOTRANSFERASE"/>
    <property type="match status" value="1"/>
</dbReference>
<keyword evidence="1" id="KW-0808">Transferase</keyword>
<organism evidence="5 6">
    <name type="scientific">Helicostylum pulchrum</name>
    <dbReference type="NCBI Taxonomy" id="562976"/>
    <lineage>
        <taxon>Eukaryota</taxon>
        <taxon>Fungi</taxon>
        <taxon>Fungi incertae sedis</taxon>
        <taxon>Mucoromycota</taxon>
        <taxon>Mucoromycotina</taxon>
        <taxon>Mucoromycetes</taxon>
        <taxon>Mucorales</taxon>
        <taxon>Mucorineae</taxon>
        <taxon>Mucoraceae</taxon>
        <taxon>Helicostylum</taxon>
    </lineage>
</organism>
<sequence>MSPSSSTQNVPKWSPRNIFFALFALITGGRIQTTTTGQVKIVFKWQYFIISLLAACLGTFIIMNSTSFSWDHIDQNDDQTIFAPFTSRKKWKNCITNQPTNHPANPKLYYPRNCPHSQKYTKSCAKPVPSFIFAGSEFAGASYVFQMLKQHPQVAKASVDNSINPTRIFDKNEFDEANAFEDYISQFPFLKQQVLTTMEEKQNWIVGENAPHYLYNSHVTAKRIKDTLPHVKLVFFLREPIARAYSQYLHEKSRVNDSKLTFESLIDLELPILRRCGHTSTQTGWEGFIRCHRGSEIRASWKVSNDEHLGFNFLAKGMYYPALIPFLNNFPASQLFIMRTEDILLNPSSSFQQLARFLDIDPTFFAERNFYQDDQLTEQELLSFNSLQNIKSSIRPTSHHHHPKIHPFLSSINANEEPKLSTRYRLQRVFRHLNDKLIDIFDHSKTNFNAWIYDVDRG</sequence>
<evidence type="ECO:0000259" key="4">
    <source>
        <dbReference type="Pfam" id="PF00685"/>
    </source>
</evidence>
<keyword evidence="3" id="KW-0812">Transmembrane</keyword>
<name>A0ABP9XM02_9FUNG</name>
<dbReference type="PANTHER" id="PTHR10605:SF56">
    <property type="entry name" value="BIFUNCTIONAL HEPARAN SULFATE N-DEACETYLASE_N-SULFOTRANSFERASE"/>
    <property type="match status" value="1"/>
</dbReference>
<dbReference type="Pfam" id="PF00685">
    <property type="entry name" value="Sulfotransfer_1"/>
    <property type="match status" value="1"/>
</dbReference>
<evidence type="ECO:0000256" key="2">
    <source>
        <dbReference type="ARBA" id="ARBA00023180"/>
    </source>
</evidence>
<dbReference type="Gene3D" id="3.40.50.300">
    <property type="entry name" value="P-loop containing nucleotide triphosphate hydrolases"/>
    <property type="match status" value="1"/>
</dbReference>
<dbReference type="Proteomes" id="UP001476247">
    <property type="component" value="Unassembled WGS sequence"/>
</dbReference>
<feature type="domain" description="Sulfotransferase" evidence="4">
    <location>
        <begin position="168"/>
        <end position="398"/>
    </location>
</feature>
<dbReference type="InterPro" id="IPR037359">
    <property type="entry name" value="NST/OST"/>
</dbReference>
<protein>
    <recommendedName>
        <fullName evidence="4">Sulfotransferase domain-containing protein</fullName>
    </recommendedName>
</protein>
<feature type="transmembrane region" description="Helical" evidence="3">
    <location>
        <begin position="43"/>
        <end position="63"/>
    </location>
</feature>
<keyword evidence="3" id="KW-1133">Transmembrane helix</keyword>
<dbReference type="EMBL" id="BAABUJ010000005">
    <property type="protein sequence ID" value="GAA5795824.1"/>
    <property type="molecule type" value="Genomic_DNA"/>
</dbReference>
<evidence type="ECO:0000256" key="1">
    <source>
        <dbReference type="ARBA" id="ARBA00022679"/>
    </source>
</evidence>
<keyword evidence="2" id="KW-0325">Glycoprotein</keyword>
<dbReference type="SUPFAM" id="SSF52540">
    <property type="entry name" value="P-loop containing nucleoside triphosphate hydrolases"/>
    <property type="match status" value="1"/>
</dbReference>
<gene>
    <name evidence="5" type="ORF">HPULCUR_001186</name>
</gene>
<keyword evidence="6" id="KW-1185">Reference proteome</keyword>
<evidence type="ECO:0000256" key="3">
    <source>
        <dbReference type="SAM" id="Phobius"/>
    </source>
</evidence>
<evidence type="ECO:0000313" key="5">
    <source>
        <dbReference type="EMBL" id="GAA5795824.1"/>
    </source>
</evidence>
<accession>A0ABP9XM02</accession>